<reference evidence="2 3" key="1">
    <citation type="submission" date="2008-07" db="EMBL/GenBank/DDBJ databases">
        <authorList>
            <person name="El-Sayed N."/>
            <person name="Caler E."/>
            <person name="Inman J."/>
            <person name="Amedeo P."/>
            <person name="Hass B."/>
            <person name="Wortman J."/>
        </authorList>
    </citation>
    <scope>NUCLEOTIDE SEQUENCE [LARGE SCALE GENOMIC DNA]</scope>
    <source>
        <strain evidence="3">ATCC 50983 / TXsc</strain>
    </source>
</reference>
<keyword evidence="3" id="KW-1185">Reference proteome</keyword>
<dbReference type="FunCoup" id="C5KRZ6">
    <property type="interactions" value="567"/>
</dbReference>
<sequence>MMVNVCIGLARYLRIPDGVVDMVQEDAIRLQRMKAEKGAGKGKGKGKGKGGGIPAGKDAHLPGVQVVVRLLALVCVGNQC</sequence>
<gene>
    <name evidence="2" type="ORF">Pmar_PMAR016352</name>
</gene>
<dbReference type="GeneID" id="9058940"/>
<evidence type="ECO:0000313" key="3">
    <source>
        <dbReference type="Proteomes" id="UP000007800"/>
    </source>
</evidence>
<organism evidence="3">
    <name type="scientific">Perkinsus marinus (strain ATCC 50983 / TXsc)</name>
    <dbReference type="NCBI Taxonomy" id="423536"/>
    <lineage>
        <taxon>Eukaryota</taxon>
        <taxon>Sar</taxon>
        <taxon>Alveolata</taxon>
        <taxon>Perkinsozoa</taxon>
        <taxon>Perkinsea</taxon>
        <taxon>Perkinsida</taxon>
        <taxon>Perkinsidae</taxon>
        <taxon>Perkinsus</taxon>
    </lineage>
</organism>
<proteinExistence type="predicted"/>
<feature type="region of interest" description="Disordered" evidence="1">
    <location>
        <begin position="34"/>
        <end position="58"/>
    </location>
</feature>
<dbReference type="InParanoid" id="C5KRZ6"/>
<evidence type="ECO:0000256" key="1">
    <source>
        <dbReference type="SAM" id="MobiDB-lite"/>
    </source>
</evidence>
<name>C5KRZ6_PERM5</name>
<accession>C5KRZ6</accession>
<dbReference type="EMBL" id="GG675951">
    <property type="protein sequence ID" value="EER12746.1"/>
    <property type="molecule type" value="Genomic_DNA"/>
</dbReference>
<protein>
    <submittedName>
        <fullName evidence="2">Uncharacterized protein</fullName>
    </submittedName>
</protein>
<dbReference type="RefSeq" id="XP_002780951.1">
    <property type="nucleotide sequence ID" value="XM_002780905.1"/>
</dbReference>
<dbReference type="Proteomes" id="UP000007800">
    <property type="component" value="Unassembled WGS sequence"/>
</dbReference>
<dbReference type="AlphaFoldDB" id="C5KRZ6"/>
<evidence type="ECO:0000313" key="2">
    <source>
        <dbReference type="EMBL" id="EER12746.1"/>
    </source>
</evidence>